<dbReference type="AlphaFoldDB" id="A0A1D1XRX3"/>
<feature type="region of interest" description="Disordered" evidence="1">
    <location>
        <begin position="1"/>
        <end position="59"/>
    </location>
</feature>
<evidence type="ECO:0000313" key="2">
    <source>
        <dbReference type="EMBL" id="JAT45142.1"/>
    </source>
</evidence>
<organism evidence="2">
    <name type="scientific">Anthurium amnicola</name>
    <dbReference type="NCBI Taxonomy" id="1678845"/>
    <lineage>
        <taxon>Eukaryota</taxon>
        <taxon>Viridiplantae</taxon>
        <taxon>Streptophyta</taxon>
        <taxon>Embryophyta</taxon>
        <taxon>Tracheophyta</taxon>
        <taxon>Spermatophyta</taxon>
        <taxon>Magnoliopsida</taxon>
        <taxon>Liliopsida</taxon>
        <taxon>Araceae</taxon>
        <taxon>Pothoideae</taxon>
        <taxon>Potheae</taxon>
        <taxon>Anthurium</taxon>
    </lineage>
</organism>
<protein>
    <submittedName>
        <fullName evidence="2">N-acetyldiaminopimelate deacetylase</fullName>
    </submittedName>
</protein>
<proteinExistence type="predicted"/>
<dbReference type="EMBL" id="GDJX01022794">
    <property type="protein sequence ID" value="JAT45142.1"/>
    <property type="molecule type" value="Transcribed_RNA"/>
</dbReference>
<sequence length="113" mass="12775">MRYATTPFSRPLAINEPPTDLSFGGVSRVPTHPVPGESSDAFFPPQDSGRPAREPLARSRSLKKWRITPDLYITFHLQIGGWHEVDCWQKNNIQMLTSVEKLQPLILVESTMS</sequence>
<feature type="non-terminal residue" evidence="2">
    <location>
        <position position="113"/>
    </location>
</feature>
<accession>A0A1D1XRX3</accession>
<evidence type="ECO:0000256" key="1">
    <source>
        <dbReference type="SAM" id="MobiDB-lite"/>
    </source>
</evidence>
<gene>
    <name evidence="2" type="primary">RBAM_013960</name>
    <name evidence="2" type="ORF">g.95220</name>
</gene>
<name>A0A1D1XRX3_9ARAE</name>
<reference evidence="2" key="1">
    <citation type="submission" date="2015-07" db="EMBL/GenBank/DDBJ databases">
        <title>Transcriptome Assembly of Anthurium amnicola.</title>
        <authorList>
            <person name="Suzuki J."/>
        </authorList>
    </citation>
    <scope>NUCLEOTIDE SEQUENCE</scope>
</reference>